<feature type="domain" description="C-type lysozyme inhibitor" evidence="6">
    <location>
        <begin position="35"/>
        <end position="104"/>
    </location>
</feature>
<dbReference type="PROSITE" id="PS51257">
    <property type="entry name" value="PROKAR_LIPOPROTEIN"/>
    <property type="match status" value="1"/>
</dbReference>
<keyword evidence="1 5" id="KW-0732">Signal</keyword>
<evidence type="ECO:0000259" key="6">
    <source>
        <dbReference type="Pfam" id="PF09864"/>
    </source>
</evidence>
<dbReference type="Gene3D" id="2.40.128.200">
    <property type="match status" value="1"/>
</dbReference>
<name>E8M7T4_PHOS4</name>
<keyword evidence="4" id="KW-0449">Lipoprotein</keyword>
<keyword evidence="3" id="KW-0564">Palmitate</keyword>
<feature type="signal peptide" evidence="5">
    <location>
        <begin position="1"/>
        <end position="21"/>
    </location>
</feature>
<keyword evidence="2" id="KW-0472">Membrane</keyword>
<dbReference type="GeneID" id="95569645"/>
<protein>
    <recommendedName>
        <fullName evidence="6">C-type lysozyme inhibitor domain-containing protein</fullName>
    </recommendedName>
</protein>
<feature type="chain" id="PRO_5003224834" description="C-type lysozyme inhibitor domain-containing protein" evidence="5">
    <location>
        <begin position="22"/>
        <end position="114"/>
    </location>
</feature>
<dbReference type="Proteomes" id="UP000006228">
    <property type="component" value="Unassembled WGS sequence"/>
</dbReference>
<dbReference type="EMBL" id="AEVT01000067">
    <property type="protein sequence ID" value="EGA70064.1"/>
    <property type="molecule type" value="Genomic_DNA"/>
</dbReference>
<evidence type="ECO:0000313" key="7">
    <source>
        <dbReference type="EMBL" id="EGA70064.1"/>
    </source>
</evidence>
<reference evidence="7 8" key="1">
    <citation type="journal article" date="2012" name="Int. J. Syst. Evol. Microbiol.">
        <title>Vibrio caribbeanicus sp. nov., isolated from the marine sponge Scleritoderma cyanea.</title>
        <authorList>
            <person name="Hoffmann M."/>
            <person name="Monday S.R."/>
            <person name="Allard M.W."/>
            <person name="Strain E.A."/>
            <person name="Whittaker P."/>
            <person name="Naum M."/>
            <person name="McCarthy P.J."/>
            <person name="Lopez J.V."/>
            <person name="Fischer M."/>
            <person name="Brown E.W."/>
        </authorList>
    </citation>
    <scope>NUCLEOTIDE SEQUENCE [LARGE SCALE GENOMIC DNA]</scope>
    <source>
        <strain evidence="8">DSMZ 21326</strain>
    </source>
</reference>
<evidence type="ECO:0000256" key="1">
    <source>
        <dbReference type="ARBA" id="ARBA00022729"/>
    </source>
</evidence>
<dbReference type="SUPFAM" id="SSF141488">
    <property type="entry name" value="YdhA-like"/>
    <property type="match status" value="1"/>
</dbReference>
<sequence length="114" mass="12643">MKYRMLLLIAASITLFGCSQSALESTDFTGEFTQYQCDSAKAFQVGYMPSQNKALLLLSETRYRLIQVPSGSGTKYILDDGTAEKINPVTLFTKGADARLELGRVIYKNCQIVD</sequence>
<dbReference type="Pfam" id="PF09864">
    <property type="entry name" value="MliC"/>
    <property type="match status" value="1"/>
</dbReference>
<organism evidence="7 8">
    <name type="scientific">Vibrio sinaloensis DSM 21326</name>
    <dbReference type="NCBI Taxonomy" id="945550"/>
    <lineage>
        <taxon>Bacteria</taxon>
        <taxon>Pseudomonadati</taxon>
        <taxon>Pseudomonadota</taxon>
        <taxon>Gammaproteobacteria</taxon>
        <taxon>Vibrionales</taxon>
        <taxon>Vibrionaceae</taxon>
        <taxon>Vibrio</taxon>
        <taxon>Vibrio oreintalis group</taxon>
    </lineage>
</organism>
<accession>E8M7T4</accession>
<comment type="caution">
    <text evidence="7">The sequence shown here is derived from an EMBL/GenBank/DDBJ whole genome shotgun (WGS) entry which is preliminary data.</text>
</comment>
<dbReference type="InterPro" id="IPR018660">
    <property type="entry name" value="MliC"/>
</dbReference>
<dbReference type="InterPro" id="IPR036328">
    <property type="entry name" value="MliC_sf"/>
</dbReference>
<dbReference type="eggNOG" id="COG3895">
    <property type="taxonomic scope" value="Bacteria"/>
</dbReference>
<evidence type="ECO:0000313" key="8">
    <source>
        <dbReference type="Proteomes" id="UP000006228"/>
    </source>
</evidence>
<proteinExistence type="predicted"/>
<gene>
    <name evidence="7" type="ORF">VISI1226_08242</name>
</gene>
<evidence type="ECO:0000256" key="5">
    <source>
        <dbReference type="SAM" id="SignalP"/>
    </source>
</evidence>
<evidence type="ECO:0000256" key="2">
    <source>
        <dbReference type="ARBA" id="ARBA00023136"/>
    </source>
</evidence>
<dbReference type="OrthoDB" id="7069120at2"/>
<evidence type="ECO:0000256" key="4">
    <source>
        <dbReference type="ARBA" id="ARBA00023288"/>
    </source>
</evidence>
<dbReference type="AlphaFoldDB" id="E8M7T4"/>
<dbReference type="RefSeq" id="WP_008077568.1">
    <property type="nucleotide sequence ID" value="NZ_AEVT01000067.1"/>
</dbReference>
<evidence type="ECO:0000256" key="3">
    <source>
        <dbReference type="ARBA" id="ARBA00023139"/>
    </source>
</evidence>